<dbReference type="Gene3D" id="1.10.10.10">
    <property type="entry name" value="Winged helix-like DNA-binding domain superfamily/Winged helix DNA-binding domain"/>
    <property type="match status" value="1"/>
</dbReference>
<dbReference type="InterPro" id="IPR036388">
    <property type="entry name" value="WH-like_DNA-bd_sf"/>
</dbReference>
<dbReference type="InterPro" id="IPR000944">
    <property type="entry name" value="Tscrpt_reg_Rrf2"/>
</dbReference>
<dbReference type="InterPro" id="IPR036390">
    <property type="entry name" value="WH_DNA-bd_sf"/>
</dbReference>
<proteinExistence type="predicted"/>
<comment type="caution">
    <text evidence="1">The sequence shown here is derived from an EMBL/GenBank/DDBJ whole genome shotgun (WGS) entry which is preliminary data.</text>
</comment>
<dbReference type="GO" id="GO:0003700">
    <property type="term" value="F:DNA-binding transcription factor activity"/>
    <property type="evidence" value="ECO:0007669"/>
    <property type="project" value="TreeGrafter"/>
</dbReference>
<dbReference type="PANTHER" id="PTHR33221">
    <property type="entry name" value="WINGED HELIX-TURN-HELIX TRANSCRIPTIONAL REGULATOR, RRF2 FAMILY"/>
    <property type="match status" value="1"/>
</dbReference>
<accession>A0A0V8GEH4</accession>
<evidence type="ECO:0000313" key="1">
    <source>
        <dbReference type="EMBL" id="KSU48681.1"/>
    </source>
</evidence>
<protein>
    <submittedName>
        <fullName evidence="1">Transcriptional regulator</fullName>
    </submittedName>
</protein>
<evidence type="ECO:0000313" key="2">
    <source>
        <dbReference type="Proteomes" id="UP000053797"/>
    </source>
</evidence>
<dbReference type="SUPFAM" id="SSF46785">
    <property type="entry name" value="Winged helix' DNA-binding domain"/>
    <property type="match status" value="1"/>
</dbReference>
<dbReference type="OrthoDB" id="9808360at2"/>
<name>A0A0V8GEH4_9BACL</name>
<dbReference type="EMBL" id="LNQL01000003">
    <property type="protein sequence ID" value="KSU48681.1"/>
    <property type="molecule type" value="Genomic_DNA"/>
</dbReference>
<dbReference type="Proteomes" id="UP000053797">
    <property type="component" value="Unassembled WGS sequence"/>
</dbReference>
<sequence>MQMKTGVEQSVYAMLLLTFLPDRAVLPGEFISQQLGASPTYFQKLLRKLVQADLLYSVPGVKGGFRLRRPADEIQIFDVYQAIEGKQTLYASSGVFEDLMGIQEQEIGLLSNLMTEAEDAWQSTLKRESIGSIRQAIDASCPPEHLERLHALITDRMMTLF</sequence>
<dbReference type="Pfam" id="PF02082">
    <property type="entry name" value="Rrf2"/>
    <property type="match status" value="1"/>
</dbReference>
<dbReference type="NCBIfam" id="TIGR00738">
    <property type="entry name" value="rrf2_super"/>
    <property type="match status" value="1"/>
</dbReference>
<dbReference type="RefSeq" id="WP_058265420.1">
    <property type="nucleotide sequence ID" value="NZ_FMYN01000003.1"/>
</dbReference>
<gene>
    <name evidence="1" type="ORF">AS033_10135</name>
</gene>
<reference evidence="1 2" key="1">
    <citation type="journal article" date="2015" name="Int. J. Syst. Evol. Microbiol.">
        <title>Exiguobacterium enclense sp. nov., isolated from sediment.</title>
        <authorList>
            <person name="Dastager S.G."/>
            <person name="Mawlankar R."/>
            <person name="Sonalkar V.V."/>
            <person name="Thorat M.N."/>
            <person name="Mual P."/>
            <person name="Verma A."/>
            <person name="Krishnamurthi S."/>
            <person name="Tang S.K."/>
            <person name="Li W.J."/>
        </authorList>
    </citation>
    <scope>NUCLEOTIDE SEQUENCE [LARGE SCALE GENOMIC DNA]</scope>
    <source>
        <strain evidence="1 2">NIO-1109</strain>
    </source>
</reference>
<dbReference type="AlphaFoldDB" id="A0A0V8GEH4"/>
<dbReference type="PANTHER" id="PTHR33221:SF15">
    <property type="entry name" value="HTH-TYPE TRANSCRIPTIONAL REGULATOR YWGB-RELATED"/>
    <property type="match status" value="1"/>
</dbReference>
<dbReference type="GO" id="GO:0005829">
    <property type="term" value="C:cytosol"/>
    <property type="evidence" value="ECO:0007669"/>
    <property type="project" value="TreeGrafter"/>
</dbReference>
<organism evidence="1 2">
    <name type="scientific">Exiguobacterium indicum</name>
    <dbReference type="NCBI Taxonomy" id="296995"/>
    <lineage>
        <taxon>Bacteria</taxon>
        <taxon>Bacillati</taxon>
        <taxon>Bacillota</taxon>
        <taxon>Bacilli</taxon>
        <taxon>Bacillales</taxon>
        <taxon>Bacillales Family XII. Incertae Sedis</taxon>
        <taxon>Exiguobacterium</taxon>
    </lineage>
</organism>
<dbReference type="PROSITE" id="PS51197">
    <property type="entry name" value="HTH_RRF2_2"/>
    <property type="match status" value="1"/>
</dbReference>